<feature type="signal peptide" evidence="1">
    <location>
        <begin position="1"/>
        <end position="28"/>
    </location>
</feature>
<name>A0A2H5Y2X3_9CHLR</name>
<comment type="caution">
    <text evidence="2">The sequence shown here is derived from an EMBL/GenBank/DDBJ whole genome shotgun (WGS) entry which is preliminary data.</text>
</comment>
<dbReference type="AlphaFoldDB" id="A0A2H5Y2X3"/>
<sequence>MRAIVRRGMAALALAALALALRAGAARADGEPCIGGDCGGNPGYREFDIQRQTQGKSAGEARRCTGTYTVDLITGGIVADFCARVQAEVDCPPNPRRQAQTPPDR</sequence>
<protein>
    <recommendedName>
        <fullName evidence="4">Secreted protein</fullName>
    </recommendedName>
</protein>
<proteinExistence type="predicted"/>
<evidence type="ECO:0000256" key="1">
    <source>
        <dbReference type="SAM" id="SignalP"/>
    </source>
</evidence>
<evidence type="ECO:0000313" key="2">
    <source>
        <dbReference type="EMBL" id="GBD07776.1"/>
    </source>
</evidence>
<feature type="chain" id="PRO_5014184524" description="Secreted protein" evidence="1">
    <location>
        <begin position="29"/>
        <end position="105"/>
    </location>
</feature>
<reference evidence="3" key="1">
    <citation type="submission" date="2017-09" db="EMBL/GenBank/DDBJ databases">
        <title>Metaegenomics of thermophilic ammonia-oxidizing enrichment culture.</title>
        <authorList>
            <person name="Kato S."/>
            <person name="Suzuki K."/>
        </authorList>
    </citation>
    <scope>NUCLEOTIDE SEQUENCE [LARGE SCALE GENOMIC DNA]</scope>
</reference>
<dbReference type="Proteomes" id="UP000236642">
    <property type="component" value="Unassembled WGS sequence"/>
</dbReference>
<accession>A0A2H5Y2X3</accession>
<gene>
    <name evidence="2" type="ORF">HRbin22_00002</name>
</gene>
<evidence type="ECO:0008006" key="4">
    <source>
        <dbReference type="Google" id="ProtNLM"/>
    </source>
</evidence>
<organism evidence="2 3">
    <name type="scientific">Candidatus Thermoflexus japonica</name>
    <dbReference type="NCBI Taxonomy" id="2035417"/>
    <lineage>
        <taxon>Bacteria</taxon>
        <taxon>Bacillati</taxon>
        <taxon>Chloroflexota</taxon>
        <taxon>Thermoflexia</taxon>
        <taxon>Thermoflexales</taxon>
        <taxon>Thermoflexaceae</taxon>
        <taxon>Thermoflexus</taxon>
    </lineage>
</organism>
<keyword evidence="1" id="KW-0732">Signal</keyword>
<evidence type="ECO:0000313" key="3">
    <source>
        <dbReference type="Proteomes" id="UP000236642"/>
    </source>
</evidence>
<dbReference type="EMBL" id="BEHY01000001">
    <property type="protein sequence ID" value="GBD07776.1"/>
    <property type="molecule type" value="Genomic_DNA"/>
</dbReference>